<evidence type="ECO:0000256" key="6">
    <source>
        <dbReference type="ARBA" id="ARBA00022997"/>
    </source>
</evidence>
<dbReference type="SUPFAM" id="SSF55166">
    <property type="entry name" value="Hedgehog/DD-peptidase"/>
    <property type="match status" value="1"/>
</dbReference>
<evidence type="ECO:0000313" key="12">
    <source>
        <dbReference type="EMBL" id="SDM24255.1"/>
    </source>
</evidence>
<reference evidence="13" key="1">
    <citation type="submission" date="2016-10" db="EMBL/GenBank/DDBJ databases">
        <authorList>
            <person name="Varghese N."/>
            <person name="Submissions S."/>
        </authorList>
    </citation>
    <scope>NUCLEOTIDE SEQUENCE [LARGE SCALE GENOMIC DNA]</scope>
    <source>
        <strain evidence="13">DSM 24536</strain>
    </source>
</reference>
<feature type="site" description="Transition state stabilizer" evidence="9">
    <location>
        <position position="111"/>
    </location>
</feature>
<feature type="binding site" evidence="9">
    <location>
        <position position="145"/>
    </location>
    <ligand>
        <name>Zn(2+)</name>
        <dbReference type="ChEBI" id="CHEBI:29105"/>
        <note>catalytic</note>
    </ligand>
</feature>
<keyword evidence="11" id="KW-0732">Signal</keyword>
<comment type="function">
    <text evidence="9 10">Catalyzes hydrolysis of the D-alanyl-D-alanine dipeptide.</text>
</comment>
<feature type="active site" description="Proton donor/acceptor" evidence="9">
    <location>
        <position position="203"/>
    </location>
</feature>
<dbReference type="Proteomes" id="UP000199226">
    <property type="component" value="Unassembled WGS sequence"/>
</dbReference>
<dbReference type="CDD" id="cd14840">
    <property type="entry name" value="D-Ala-D-Ala_dipeptidase_Aad"/>
    <property type="match status" value="1"/>
</dbReference>
<dbReference type="PANTHER" id="PTHR43126">
    <property type="entry name" value="D-ALANYL-D-ALANINE DIPEPTIDASE"/>
    <property type="match status" value="1"/>
</dbReference>
<keyword evidence="5 9" id="KW-0862">Zinc</keyword>
<gene>
    <name evidence="12" type="ORF">SAMN05421813_10874</name>
</gene>
<evidence type="ECO:0000256" key="5">
    <source>
        <dbReference type="ARBA" id="ARBA00022833"/>
    </source>
</evidence>
<dbReference type="Gene3D" id="3.30.1380.10">
    <property type="match status" value="1"/>
</dbReference>
<dbReference type="RefSeq" id="WP_090703152.1">
    <property type="nucleotide sequence ID" value="NZ_FNHH01000008.1"/>
</dbReference>
<dbReference type="EC" id="3.4.13.22" evidence="9 10"/>
<evidence type="ECO:0000256" key="10">
    <source>
        <dbReference type="PIRNR" id="PIRNR026671"/>
    </source>
</evidence>
<accession>A0A1G9RP99</accession>
<dbReference type="GO" id="GO:0008270">
    <property type="term" value="F:zinc ion binding"/>
    <property type="evidence" value="ECO:0007669"/>
    <property type="project" value="UniProtKB-UniRule"/>
</dbReference>
<dbReference type="GO" id="GO:0006508">
    <property type="term" value="P:proteolysis"/>
    <property type="evidence" value="ECO:0007669"/>
    <property type="project" value="UniProtKB-KW"/>
</dbReference>
<dbReference type="GO" id="GO:0160237">
    <property type="term" value="F:D-Ala-D-Ala dipeptidase activity"/>
    <property type="evidence" value="ECO:0007669"/>
    <property type="project" value="UniProtKB-EC"/>
</dbReference>
<comment type="cofactor">
    <cofactor evidence="9">
        <name>Zn(2+)</name>
        <dbReference type="ChEBI" id="CHEBI:29105"/>
    </cofactor>
    <text evidence="9">Binds 1 zinc ion per subunit.</text>
</comment>
<dbReference type="PANTHER" id="PTHR43126:SF1">
    <property type="entry name" value="D-ALANYL-D-ALANINE DIPEPTIDASE"/>
    <property type="match status" value="1"/>
</dbReference>
<proteinExistence type="inferred from homology"/>
<keyword evidence="6 9" id="KW-0224">Dipeptidase</keyword>
<dbReference type="PIRSF" id="PIRSF026671">
    <property type="entry name" value="AA_dipeptidase"/>
    <property type="match status" value="1"/>
</dbReference>
<keyword evidence="2 9" id="KW-0645">Protease</keyword>
<dbReference type="OrthoDB" id="9801430at2"/>
<evidence type="ECO:0000256" key="8">
    <source>
        <dbReference type="ARBA" id="ARBA00023316"/>
    </source>
</evidence>
<evidence type="ECO:0000256" key="9">
    <source>
        <dbReference type="HAMAP-Rule" id="MF_01924"/>
    </source>
</evidence>
<keyword evidence="3 9" id="KW-0479">Metal-binding</keyword>
<keyword evidence="13" id="KW-1185">Reference proteome</keyword>
<feature type="binding site" evidence="9">
    <location>
        <position position="138"/>
    </location>
    <ligand>
        <name>Zn(2+)</name>
        <dbReference type="ChEBI" id="CHEBI:29105"/>
        <note>catalytic</note>
    </ligand>
</feature>
<dbReference type="GO" id="GO:0071555">
    <property type="term" value="P:cell wall organization"/>
    <property type="evidence" value="ECO:0007669"/>
    <property type="project" value="UniProtKB-KW"/>
</dbReference>
<sequence length="225" mass="25873">MRKLLLLFLLFVSLETQAQKSNPFGLLIINDMAAYKESVQADMNKELVEIKKLIPNIKLDIRYAGRNNFAKQAVYKQARAFARLPVAEALRKVQNDLNKLGFGLKIFDGYRPYSVTVKFFDIASDKSFVANPKDGSRHNRGCAIDLTLINLRTGKELEMPTPYDSFAPEAASDFNDLPPAVIQNRELLRSTMEKNGFRVLKNEWWHFDFNGWKSFEIMDIPFEDL</sequence>
<name>A0A1G9RP99_9SPHI</name>
<evidence type="ECO:0000256" key="4">
    <source>
        <dbReference type="ARBA" id="ARBA00022801"/>
    </source>
</evidence>
<evidence type="ECO:0000256" key="11">
    <source>
        <dbReference type="SAM" id="SignalP"/>
    </source>
</evidence>
<keyword evidence="8 10" id="KW-0961">Cell wall biogenesis/degradation</keyword>
<dbReference type="InterPro" id="IPR000755">
    <property type="entry name" value="A_A_dipeptidase"/>
</dbReference>
<keyword evidence="4 9" id="KW-0378">Hydrolase</keyword>
<feature type="binding site" evidence="9">
    <location>
        <position position="206"/>
    </location>
    <ligand>
        <name>Zn(2+)</name>
        <dbReference type="ChEBI" id="CHEBI:29105"/>
        <note>catalytic</note>
    </ligand>
</feature>
<evidence type="ECO:0000256" key="1">
    <source>
        <dbReference type="ARBA" id="ARBA00001362"/>
    </source>
</evidence>
<comment type="catalytic activity">
    <reaction evidence="1 9 10">
        <text>D-alanyl-D-alanine + H2O = 2 D-alanine</text>
        <dbReference type="Rhea" id="RHEA:20661"/>
        <dbReference type="ChEBI" id="CHEBI:15377"/>
        <dbReference type="ChEBI" id="CHEBI:57416"/>
        <dbReference type="ChEBI" id="CHEBI:57822"/>
        <dbReference type="EC" id="3.4.13.22"/>
    </reaction>
</comment>
<organism evidence="12 13">
    <name type="scientific">Daejeonella rubra</name>
    <dbReference type="NCBI Taxonomy" id="990371"/>
    <lineage>
        <taxon>Bacteria</taxon>
        <taxon>Pseudomonadati</taxon>
        <taxon>Bacteroidota</taxon>
        <taxon>Sphingobacteriia</taxon>
        <taxon>Sphingobacteriales</taxon>
        <taxon>Sphingobacteriaceae</taxon>
        <taxon>Daejeonella</taxon>
    </lineage>
</organism>
<protein>
    <recommendedName>
        <fullName evidence="9 10">D-alanyl-D-alanine dipeptidase</fullName>
        <shortName evidence="9 10">D-Ala-D-Ala dipeptidase</shortName>
        <ecNumber evidence="9 10">3.4.13.22</ecNumber>
    </recommendedName>
</protein>
<evidence type="ECO:0000313" key="13">
    <source>
        <dbReference type="Proteomes" id="UP000199226"/>
    </source>
</evidence>
<dbReference type="HAMAP" id="MF_01924">
    <property type="entry name" value="A_A_dipeptidase"/>
    <property type="match status" value="1"/>
</dbReference>
<dbReference type="EMBL" id="FNHH01000008">
    <property type="protein sequence ID" value="SDM24255.1"/>
    <property type="molecule type" value="Genomic_DNA"/>
</dbReference>
<keyword evidence="7 9" id="KW-0482">Metalloprotease</keyword>
<dbReference type="AlphaFoldDB" id="A0A1G9RP99"/>
<evidence type="ECO:0000256" key="3">
    <source>
        <dbReference type="ARBA" id="ARBA00022723"/>
    </source>
</evidence>
<evidence type="ECO:0000256" key="2">
    <source>
        <dbReference type="ARBA" id="ARBA00022670"/>
    </source>
</evidence>
<dbReference type="STRING" id="990371.SAMN05421813_10874"/>
<evidence type="ECO:0000256" key="7">
    <source>
        <dbReference type="ARBA" id="ARBA00023049"/>
    </source>
</evidence>
<dbReference type="GO" id="GO:0008237">
    <property type="term" value="F:metallopeptidase activity"/>
    <property type="evidence" value="ECO:0007669"/>
    <property type="project" value="UniProtKB-KW"/>
</dbReference>
<dbReference type="Pfam" id="PF01427">
    <property type="entry name" value="Peptidase_M15"/>
    <property type="match status" value="1"/>
</dbReference>
<comment type="similarity">
    <text evidence="9 10">Belongs to the peptidase M15D family.</text>
</comment>
<feature type="signal peptide" evidence="11">
    <location>
        <begin position="1"/>
        <end position="18"/>
    </location>
</feature>
<feature type="chain" id="PRO_5011467043" description="D-alanyl-D-alanine dipeptidase" evidence="11">
    <location>
        <begin position="19"/>
        <end position="225"/>
    </location>
</feature>
<dbReference type="InterPro" id="IPR009045">
    <property type="entry name" value="Zn_M74/Hedgehog-like"/>
</dbReference>